<name>A0A218XP36_PUNGR</name>
<accession>A0A218XP36</accession>
<dbReference type="PANTHER" id="PTHR37768:SF2">
    <property type="entry name" value="OS06G0694800 PROTEIN"/>
    <property type="match status" value="1"/>
</dbReference>
<protein>
    <submittedName>
        <fullName evidence="2">Uncharacterized protein</fullName>
    </submittedName>
</protein>
<evidence type="ECO:0000313" key="3">
    <source>
        <dbReference type="Proteomes" id="UP000197138"/>
    </source>
</evidence>
<dbReference type="EMBL" id="MTKT01001080">
    <property type="protein sequence ID" value="OWM86995.1"/>
    <property type="molecule type" value="Genomic_DNA"/>
</dbReference>
<sequence length="67" mass="6735">MLDGKRGEKNQLAKLAMVALAAGVLTFGSVGDASAAKSGGRVGGQAFRSSAPKASAPRGNSRLVLYD</sequence>
<organism evidence="2 3">
    <name type="scientific">Punica granatum</name>
    <name type="common">Pomegranate</name>
    <dbReference type="NCBI Taxonomy" id="22663"/>
    <lineage>
        <taxon>Eukaryota</taxon>
        <taxon>Viridiplantae</taxon>
        <taxon>Streptophyta</taxon>
        <taxon>Embryophyta</taxon>
        <taxon>Tracheophyta</taxon>
        <taxon>Spermatophyta</taxon>
        <taxon>Magnoliopsida</taxon>
        <taxon>eudicotyledons</taxon>
        <taxon>Gunneridae</taxon>
        <taxon>Pentapetalae</taxon>
        <taxon>rosids</taxon>
        <taxon>malvids</taxon>
        <taxon>Myrtales</taxon>
        <taxon>Lythraceae</taxon>
        <taxon>Punica</taxon>
    </lineage>
</organism>
<gene>
    <name evidence="2" type="ORF">CDL15_Pgr016032</name>
</gene>
<evidence type="ECO:0000256" key="1">
    <source>
        <dbReference type="SAM" id="MobiDB-lite"/>
    </source>
</evidence>
<dbReference type="PANTHER" id="PTHR37768">
    <property type="entry name" value="OS06G0694800 PROTEIN"/>
    <property type="match status" value="1"/>
</dbReference>
<feature type="region of interest" description="Disordered" evidence="1">
    <location>
        <begin position="34"/>
        <end position="67"/>
    </location>
</feature>
<comment type="caution">
    <text evidence="2">The sequence shown here is derived from an EMBL/GenBank/DDBJ whole genome shotgun (WGS) entry which is preliminary data.</text>
</comment>
<dbReference type="AlphaFoldDB" id="A0A218XP36"/>
<reference evidence="3" key="1">
    <citation type="journal article" date="2017" name="Plant J.">
        <title>The pomegranate (Punica granatum L.) genome and the genomics of punicalagin biosynthesis.</title>
        <authorList>
            <person name="Qin G."/>
            <person name="Xu C."/>
            <person name="Ming R."/>
            <person name="Tang H."/>
            <person name="Guyot R."/>
            <person name="Kramer E.M."/>
            <person name="Hu Y."/>
            <person name="Yi X."/>
            <person name="Qi Y."/>
            <person name="Xu X."/>
            <person name="Gao Z."/>
            <person name="Pan H."/>
            <person name="Jian J."/>
            <person name="Tian Y."/>
            <person name="Yue Z."/>
            <person name="Xu Y."/>
        </authorList>
    </citation>
    <scope>NUCLEOTIDE SEQUENCE [LARGE SCALE GENOMIC DNA]</scope>
    <source>
        <strain evidence="3">cv. Dabenzi</strain>
    </source>
</reference>
<proteinExistence type="predicted"/>
<dbReference type="Proteomes" id="UP000197138">
    <property type="component" value="Unassembled WGS sequence"/>
</dbReference>
<evidence type="ECO:0000313" key="2">
    <source>
        <dbReference type="EMBL" id="OWM86995.1"/>
    </source>
</evidence>